<organism evidence="14 15">
    <name type="scientific">Akkermansia glycaniphila</name>
    <dbReference type="NCBI Taxonomy" id="1679444"/>
    <lineage>
        <taxon>Bacteria</taxon>
        <taxon>Pseudomonadati</taxon>
        <taxon>Verrucomicrobiota</taxon>
        <taxon>Verrucomicrobiia</taxon>
        <taxon>Verrucomicrobiales</taxon>
        <taxon>Akkermansiaceae</taxon>
        <taxon>Akkermansia</taxon>
    </lineage>
</organism>
<dbReference type="Gene3D" id="3.90.1150.10">
    <property type="entry name" value="Aspartate Aminotransferase, domain 1"/>
    <property type="match status" value="1"/>
</dbReference>
<evidence type="ECO:0000256" key="11">
    <source>
        <dbReference type="ARBA" id="ARBA00047715"/>
    </source>
</evidence>
<keyword evidence="8 12" id="KW-0663">Pyridoxal phosphate</keyword>
<comment type="subunit">
    <text evidence="4">Homodimer.</text>
</comment>
<dbReference type="PANTHER" id="PTHR13693:SF100">
    <property type="entry name" value="8-AMINO-7-OXONONANOATE SYNTHASE"/>
    <property type="match status" value="1"/>
</dbReference>
<comment type="cofactor">
    <cofactor evidence="1 12">
        <name>pyridoxal 5'-phosphate</name>
        <dbReference type="ChEBI" id="CHEBI:597326"/>
    </cofactor>
</comment>
<dbReference type="GO" id="GO:0030170">
    <property type="term" value="F:pyridoxal phosphate binding"/>
    <property type="evidence" value="ECO:0007669"/>
    <property type="project" value="InterPro"/>
</dbReference>
<dbReference type="EC" id="2.3.1.47" evidence="5"/>
<keyword evidence="6 14" id="KW-0808">Transferase</keyword>
<dbReference type="GO" id="GO:0009102">
    <property type="term" value="P:biotin biosynthetic process"/>
    <property type="evidence" value="ECO:0007669"/>
    <property type="project" value="UniProtKB-KW"/>
</dbReference>
<evidence type="ECO:0000259" key="13">
    <source>
        <dbReference type="Pfam" id="PF00155"/>
    </source>
</evidence>
<evidence type="ECO:0000256" key="2">
    <source>
        <dbReference type="ARBA" id="ARBA00004746"/>
    </source>
</evidence>
<proteinExistence type="inferred from homology"/>
<dbReference type="SUPFAM" id="SSF53383">
    <property type="entry name" value="PLP-dependent transferases"/>
    <property type="match status" value="1"/>
</dbReference>
<dbReference type="KEGG" id="agl:PYTT_2309"/>
<protein>
    <recommendedName>
        <fullName evidence="5">8-amino-7-oxononanoate synthase</fullName>
        <ecNumber evidence="5">2.3.1.47</ecNumber>
    </recommendedName>
    <alternativeName>
        <fullName evidence="9">7-keto-8-amino-pelargonic acid synthase</fullName>
    </alternativeName>
    <alternativeName>
        <fullName evidence="10">8-amino-7-ketopelargonate synthase</fullName>
    </alternativeName>
</protein>
<evidence type="ECO:0000256" key="7">
    <source>
        <dbReference type="ARBA" id="ARBA00022756"/>
    </source>
</evidence>
<dbReference type="Pfam" id="PF00155">
    <property type="entry name" value="Aminotran_1_2"/>
    <property type="match status" value="1"/>
</dbReference>
<dbReference type="EMBL" id="LT629973">
    <property type="protein sequence ID" value="SEH98562.1"/>
    <property type="molecule type" value="Genomic_DNA"/>
</dbReference>
<gene>
    <name evidence="14" type="ORF">PYTT_2309</name>
</gene>
<dbReference type="InterPro" id="IPR015424">
    <property type="entry name" value="PyrdxlP-dep_Trfase"/>
</dbReference>
<comment type="pathway">
    <text evidence="2">Cofactor biosynthesis; biotin biosynthesis.</text>
</comment>
<keyword evidence="15" id="KW-1185">Reference proteome</keyword>
<dbReference type="AlphaFoldDB" id="A0A1H6MLS6"/>
<dbReference type="Gene3D" id="3.40.640.10">
    <property type="entry name" value="Type I PLP-dependent aspartate aminotransferase-like (Major domain)"/>
    <property type="match status" value="1"/>
</dbReference>
<dbReference type="PANTHER" id="PTHR13693">
    <property type="entry name" value="CLASS II AMINOTRANSFERASE/8-AMINO-7-OXONONANOATE SYNTHASE"/>
    <property type="match status" value="1"/>
</dbReference>
<evidence type="ECO:0000256" key="9">
    <source>
        <dbReference type="ARBA" id="ARBA00032610"/>
    </source>
</evidence>
<comment type="catalytic activity">
    <reaction evidence="11">
        <text>6-carboxyhexanoyl-[ACP] + L-alanine + H(+) = (8S)-8-amino-7-oxononanoate + holo-[ACP] + CO2</text>
        <dbReference type="Rhea" id="RHEA:42288"/>
        <dbReference type="Rhea" id="RHEA-COMP:9685"/>
        <dbReference type="Rhea" id="RHEA-COMP:9955"/>
        <dbReference type="ChEBI" id="CHEBI:15378"/>
        <dbReference type="ChEBI" id="CHEBI:16526"/>
        <dbReference type="ChEBI" id="CHEBI:57972"/>
        <dbReference type="ChEBI" id="CHEBI:64479"/>
        <dbReference type="ChEBI" id="CHEBI:78846"/>
        <dbReference type="ChEBI" id="CHEBI:149468"/>
        <dbReference type="EC" id="2.3.1.47"/>
    </reaction>
</comment>
<evidence type="ECO:0000313" key="14">
    <source>
        <dbReference type="EMBL" id="SEH98562.1"/>
    </source>
</evidence>
<evidence type="ECO:0000256" key="1">
    <source>
        <dbReference type="ARBA" id="ARBA00001933"/>
    </source>
</evidence>
<keyword evidence="7" id="KW-0093">Biotin biosynthesis</keyword>
<evidence type="ECO:0000256" key="12">
    <source>
        <dbReference type="RuleBase" id="RU003693"/>
    </source>
</evidence>
<dbReference type="STRING" id="1679444.PYTT_2309"/>
<name>A0A1H6MLS6_9BACT</name>
<dbReference type="RefSeq" id="WP_071133493.1">
    <property type="nucleotide sequence ID" value="NZ_LT629973.1"/>
</dbReference>
<dbReference type="InterPro" id="IPR015422">
    <property type="entry name" value="PyrdxlP-dep_Trfase_small"/>
</dbReference>
<evidence type="ECO:0000256" key="6">
    <source>
        <dbReference type="ARBA" id="ARBA00022679"/>
    </source>
</evidence>
<dbReference type="Proteomes" id="UP000176204">
    <property type="component" value="Chromosome I"/>
</dbReference>
<evidence type="ECO:0000256" key="8">
    <source>
        <dbReference type="ARBA" id="ARBA00022898"/>
    </source>
</evidence>
<dbReference type="InterPro" id="IPR004839">
    <property type="entry name" value="Aminotransferase_I/II_large"/>
</dbReference>
<evidence type="ECO:0000313" key="15">
    <source>
        <dbReference type="Proteomes" id="UP000176204"/>
    </source>
</evidence>
<dbReference type="InterPro" id="IPR050087">
    <property type="entry name" value="AON_synthase_class-II"/>
</dbReference>
<feature type="domain" description="Aminotransferase class I/classII large" evidence="13">
    <location>
        <begin position="39"/>
        <end position="377"/>
    </location>
</feature>
<reference evidence="15" key="1">
    <citation type="submission" date="2016-09" db="EMBL/GenBank/DDBJ databases">
        <authorList>
            <person name="Koehorst J."/>
        </authorList>
    </citation>
    <scope>NUCLEOTIDE SEQUENCE [LARGE SCALE GENOMIC DNA]</scope>
</reference>
<evidence type="ECO:0000256" key="10">
    <source>
        <dbReference type="ARBA" id="ARBA00033381"/>
    </source>
</evidence>
<dbReference type="InterPro" id="IPR001917">
    <property type="entry name" value="Aminotrans_II_pyridoxalP_BS"/>
</dbReference>
<dbReference type="InterPro" id="IPR015421">
    <property type="entry name" value="PyrdxlP-dep_Trfase_major"/>
</dbReference>
<dbReference type="PROSITE" id="PS00599">
    <property type="entry name" value="AA_TRANSFER_CLASS_2"/>
    <property type="match status" value="1"/>
</dbReference>
<accession>A0A1H6MLS6</accession>
<comment type="similarity">
    <text evidence="3">Belongs to the class-II pyridoxal-phosphate-dependent aminotransferase family. BioF subfamily.</text>
</comment>
<evidence type="ECO:0000256" key="5">
    <source>
        <dbReference type="ARBA" id="ARBA00013187"/>
    </source>
</evidence>
<dbReference type="GO" id="GO:0008710">
    <property type="term" value="F:8-amino-7-oxononanoate synthase activity"/>
    <property type="evidence" value="ECO:0007669"/>
    <property type="project" value="UniProtKB-EC"/>
</dbReference>
<evidence type="ECO:0000256" key="3">
    <source>
        <dbReference type="ARBA" id="ARBA00010008"/>
    </source>
</evidence>
<sequence>MTGDNWMQQELDALEASGNLRTLKTVEPAGKHLLYQGRKYLNLSSNDYLGLSETSLQADFARDTLSSIDWTREYLFSNPASRLMTGNSRHYEELETSLSTLYGGRNALVLSSGFLVNSGLLPALARKGDLILADKLVHASVIEGLRLGEAEWKRYRHNDMDHLETLLRGAENRTVWVVTESVFSMDGDIAPLRQLADLKNKYGFKLYIDEAHAFGAIGPSGAGLAAELGLLGACDILVATFGKAVSSAGAFAITDPLTRQYLVNKMRPLIFSTALPPITLMWSKYIVDRLPGLEHLRQHLRTLRAIIERQLGIPAPTHIIPLPAGSNERALSMAEQGRQAGYWLTAIRYPTVPQGTARIRLSLTAALTEQDIRTFCSTCNNIG</sequence>
<evidence type="ECO:0000256" key="4">
    <source>
        <dbReference type="ARBA" id="ARBA00011738"/>
    </source>
</evidence>